<feature type="transmembrane region" description="Helical" evidence="1">
    <location>
        <begin position="37"/>
        <end position="54"/>
    </location>
</feature>
<name>A0A412CCL7_9FIRM</name>
<dbReference type="AlphaFoldDB" id="A0A412CCL7"/>
<feature type="transmembrane region" description="Helical" evidence="1">
    <location>
        <begin position="127"/>
        <end position="146"/>
    </location>
</feature>
<reference evidence="2 3" key="1">
    <citation type="submission" date="2018-08" db="EMBL/GenBank/DDBJ databases">
        <title>A genome reference for cultivated species of the human gut microbiota.</title>
        <authorList>
            <person name="Zou Y."/>
            <person name="Xue W."/>
            <person name="Luo G."/>
        </authorList>
    </citation>
    <scope>NUCLEOTIDE SEQUENCE [LARGE SCALE GENOMIC DNA]</scope>
    <source>
        <strain evidence="2 3">AF27-12</strain>
    </source>
</reference>
<keyword evidence="1" id="KW-1133">Transmembrane helix</keyword>
<protein>
    <submittedName>
        <fullName evidence="2">Uncharacterized protein</fullName>
    </submittedName>
</protein>
<gene>
    <name evidence="2" type="ORF">DWY77_10130</name>
</gene>
<dbReference type="RefSeq" id="WP_118036388.1">
    <property type="nucleotide sequence ID" value="NZ_QRTP01000032.1"/>
</dbReference>
<dbReference type="Proteomes" id="UP000286147">
    <property type="component" value="Unassembled WGS sequence"/>
</dbReference>
<dbReference type="InterPro" id="IPR023298">
    <property type="entry name" value="ATPase_P-typ_TM_dom_sf"/>
</dbReference>
<evidence type="ECO:0000313" key="3">
    <source>
        <dbReference type="Proteomes" id="UP000286147"/>
    </source>
</evidence>
<proteinExistence type="predicted"/>
<sequence>MTEEQKNLSNELKKIQINQLHNATLNISNNSLETKKLVVTSITAVCTILIGLYKEHIYEQIYLLLALIFAIVVLFYLVDICFYFYQDRLRENIDRKMNDMYREYQLEEINLDKYKNRIKRSMFNYSHMLYFLIMSLIILICGILKYKGI</sequence>
<organism evidence="2 3">
    <name type="scientific">Megamonas rupellensis</name>
    <dbReference type="NCBI Taxonomy" id="491921"/>
    <lineage>
        <taxon>Bacteria</taxon>
        <taxon>Bacillati</taxon>
        <taxon>Bacillota</taxon>
        <taxon>Negativicutes</taxon>
        <taxon>Selenomonadales</taxon>
        <taxon>Selenomonadaceae</taxon>
        <taxon>Megamonas</taxon>
    </lineage>
</organism>
<comment type="caution">
    <text evidence="2">The sequence shown here is derived from an EMBL/GenBank/DDBJ whole genome shotgun (WGS) entry which is preliminary data.</text>
</comment>
<keyword evidence="1" id="KW-0812">Transmembrane</keyword>
<dbReference type="SUPFAM" id="SSF81665">
    <property type="entry name" value="Calcium ATPase, transmembrane domain M"/>
    <property type="match status" value="1"/>
</dbReference>
<accession>A0A412CCL7</accession>
<feature type="transmembrane region" description="Helical" evidence="1">
    <location>
        <begin position="60"/>
        <end position="85"/>
    </location>
</feature>
<keyword evidence="1" id="KW-0472">Membrane</keyword>
<dbReference type="EMBL" id="QRTP01000032">
    <property type="protein sequence ID" value="RGQ78971.1"/>
    <property type="molecule type" value="Genomic_DNA"/>
</dbReference>
<evidence type="ECO:0000313" key="2">
    <source>
        <dbReference type="EMBL" id="RGQ78971.1"/>
    </source>
</evidence>
<evidence type="ECO:0000256" key="1">
    <source>
        <dbReference type="SAM" id="Phobius"/>
    </source>
</evidence>